<keyword evidence="2" id="KW-0238">DNA-binding</keyword>
<evidence type="ECO:0000259" key="5">
    <source>
        <dbReference type="PROSITE" id="PS51063"/>
    </source>
</evidence>
<keyword evidence="7" id="KW-1185">Reference proteome</keyword>
<dbReference type="SMART" id="SM00419">
    <property type="entry name" value="HTH_CRP"/>
    <property type="match status" value="1"/>
</dbReference>
<dbReference type="InterPro" id="IPR012318">
    <property type="entry name" value="HTH_CRP"/>
</dbReference>
<keyword evidence="1" id="KW-0805">Transcription regulation</keyword>
<name>A0ABW3WIX8_9FLAO</name>
<comment type="caution">
    <text evidence="6">The sequence shown here is derived from an EMBL/GenBank/DDBJ whole genome shotgun (WGS) entry which is preliminary data.</text>
</comment>
<dbReference type="InterPro" id="IPR036390">
    <property type="entry name" value="WH_DNA-bd_sf"/>
</dbReference>
<dbReference type="SMART" id="SM00100">
    <property type="entry name" value="cNMP"/>
    <property type="match status" value="1"/>
</dbReference>
<dbReference type="Gene3D" id="2.60.120.10">
    <property type="entry name" value="Jelly Rolls"/>
    <property type="match status" value="1"/>
</dbReference>
<sequence length="212" mass="24372">MQELAKEKNTLVSKKGQHFILEGTPVNGLFFIQKGKAKVLKTGIYGKEQILRFVNDGEIIGHRGFAISKNYSISASSIEDTVLCNFSNETLQKMLRNIPSLTYEFMLFYAEELNKSETKVKTIAQMTVREKVIDTLLYIHRKFKENNSGYINIQLSRKEIADFAGTTEEQVIRNLSSLKKDNLIQTQGKKIKIIDLEKLRKEISEHNYFINS</sequence>
<reference evidence="7" key="1">
    <citation type="journal article" date="2019" name="Int. J. Syst. Evol. Microbiol.">
        <title>The Global Catalogue of Microorganisms (GCM) 10K type strain sequencing project: providing services to taxonomists for standard genome sequencing and annotation.</title>
        <authorList>
            <consortium name="The Broad Institute Genomics Platform"/>
            <consortium name="The Broad Institute Genome Sequencing Center for Infectious Disease"/>
            <person name="Wu L."/>
            <person name="Ma J."/>
        </authorList>
    </citation>
    <scope>NUCLEOTIDE SEQUENCE [LARGE SCALE GENOMIC DNA]</scope>
    <source>
        <strain evidence="7">CCUG 62221</strain>
    </source>
</reference>
<protein>
    <submittedName>
        <fullName evidence="6">Crp/Fnr family transcriptional regulator</fullName>
    </submittedName>
</protein>
<dbReference type="Proteomes" id="UP001597241">
    <property type="component" value="Unassembled WGS sequence"/>
</dbReference>
<dbReference type="SUPFAM" id="SSF46785">
    <property type="entry name" value="Winged helix' DNA-binding domain"/>
    <property type="match status" value="1"/>
</dbReference>
<dbReference type="RefSeq" id="WP_386806771.1">
    <property type="nucleotide sequence ID" value="NZ_JBHTMV010000001.1"/>
</dbReference>
<dbReference type="Gene3D" id="1.10.10.10">
    <property type="entry name" value="Winged helix-like DNA-binding domain superfamily/Winged helix DNA-binding domain"/>
    <property type="match status" value="1"/>
</dbReference>
<evidence type="ECO:0000259" key="4">
    <source>
        <dbReference type="PROSITE" id="PS50042"/>
    </source>
</evidence>
<organism evidence="6 7">
    <name type="scientific">Lutibacter holmesii</name>
    <dbReference type="NCBI Taxonomy" id="1137985"/>
    <lineage>
        <taxon>Bacteria</taxon>
        <taxon>Pseudomonadati</taxon>
        <taxon>Bacteroidota</taxon>
        <taxon>Flavobacteriia</taxon>
        <taxon>Flavobacteriales</taxon>
        <taxon>Flavobacteriaceae</taxon>
        <taxon>Lutibacter</taxon>
    </lineage>
</organism>
<dbReference type="Pfam" id="PF13545">
    <property type="entry name" value="HTH_Crp_2"/>
    <property type="match status" value="1"/>
</dbReference>
<dbReference type="InterPro" id="IPR000595">
    <property type="entry name" value="cNMP-bd_dom"/>
</dbReference>
<dbReference type="PROSITE" id="PS51063">
    <property type="entry name" value="HTH_CRP_2"/>
    <property type="match status" value="1"/>
</dbReference>
<dbReference type="EMBL" id="JBHTMV010000001">
    <property type="protein sequence ID" value="MFD1292254.1"/>
    <property type="molecule type" value="Genomic_DNA"/>
</dbReference>
<proteinExistence type="predicted"/>
<dbReference type="InterPro" id="IPR036388">
    <property type="entry name" value="WH-like_DNA-bd_sf"/>
</dbReference>
<feature type="domain" description="Cyclic nucleotide-binding" evidence="4">
    <location>
        <begin position="1"/>
        <end position="95"/>
    </location>
</feature>
<dbReference type="InterPro" id="IPR050397">
    <property type="entry name" value="Env_Response_Regulators"/>
</dbReference>
<keyword evidence="3" id="KW-0804">Transcription</keyword>
<evidence type="ECO:0000313" key="7">
    <source>
        <dbReference type="Proteomes" id="UP001597241"/>
    </source>
</evidence>
<evidence type="ECO:0000313" key="6">
    <source>
        <dbReference type="EMBL" id="MFD1292254.1"/>
    </source>
</evidence>
<dbReference type="PANTHER" id="PTHR24567:SF26">
    <property type="entry name" value="REGULATORY PROTEIN YEIL"/>
    <property type="match status" value="1"/>
</dbReference>
<evidence type="ECO:0000256" key="2">
    <source>
        <dbReference type="ARBA" id="ARBA00023125"/>
    </source>
</evidence>
<dbReference type="InterPro" id="IPR018490">
    <property type="entry name" value="cNMP-bd_dom_sf"/>
</dbReference>
<dbReference type="InterPro" id="IPR014710">
    <property type="entry name" value="RmlC-like_jellyroll"/>
</dbReference>
<dbReference type="PANTHER" id="PTHR24567">
    <property type="entry name" value="CRP FAMILY TRANSCRIPTIONAL REGULATORY PROTEIN"/>
    <property type="match status" value="1"/>
</dbReference>
<dbReference type="Pfam" id="PF00027">
    <property type="entry name" value="cNMP_binding"/>
    <property type="match status" value="1"/>
</dbReference>
<gene>
    <name evidence="6" type="ORF">ACFQ5N_00265</name>
</gene>
<evidence type="ECO:0000256" key="1">
    <source>
        <dbReference type="ARBA" id="ARBA00023015"/>
    </source>
</evidence>
<dbReference type="CDD" id="cd00038">
    <property type="entry name" value="CAP_ED"/>
    <property type="match status" value="1"/>
</dbReference>
<feature type="domain" description="HTH crp-type" evidence="5">
    <location>
        <begin position="126"/>
        <end position="197"/>
    </location>
</feature>
<accession>A0ABW3WIX8</accession>
<dbReference type="PRINTS" id="PR00034">
    <property type="entry name" value="HTHCRP"/>
</dbReference>
<evidence type="ECO:0000256" key="3">
    <source>
        <dbReference type="ARBA" id="ARBA00023163"/>
    </source>
</evidence>
<dbReference type="PROSITE" id="PS50042">
    <property type="entry name" value="CNMP_BINDING_3"/>
    <property type="match status" value="1"/>
</dbReference>
<dbReference type="SUPFAM" id="SSF51206">
    <property type="entry name" value="cAMP-binding domain-like"/>
    <property type="match status" value="1"/>
</dbReference>